<proteinExistence type="inferred from homology"/>
<dbReference type="PANTHER" id="PTHR30345:SF0">
    <property type="entry name" value="DNA DAMAGE-REPAIR_TOLERATION PROTEIN DRT102"/>
    <property type="match status" value="1"/>
</dbReference>
<dbReference type="Gene3D" id="3.40.1400.10">
    <property type="entry name" value="Sugar-phosphate isomerase, RpiB/LacA/LacB"/>
    <property type="match status" value="1"/>
</dbReference>
<keyword evidence="3" id="KW-0413">Isomerase</keyword>
<dbReference type="AlphaFoldDB" id="A0A317JPB6"/>
<comment type="caution">
    <text evidence="3">The sequence shown here is derived from an EMBL/GenBank/DDBJ whole genome shotgun (WGS) entry which is preliminary data.</text>
</comment>
<comment type="similarity">
    <text evidence="1">Belongs to the LacAB/RpiB family.</text>
</comment>
<evidence type="ECO:0000313" key="4">
    <source>
        <dbReference type="Proteomes" id="UP000246104"/>
    </source>
</evidence>
<accession>A0A317JPB6</accession>
<dbReference type="Pfam" id="PF02502">
    <property type="entry name" value="LacAB_rpiB"/>
    <property type="match status" value="1"/>
</dbReference>
<gene>
    <name evidence="3" type="ORF">C5B42_01975</name>
</gene>
<dbReference type="NCBIfam" id="TIGR00689">
    <property type="entry name" value="rpiB_lacA_lacB"/>
    <property type="match status" value="1"/>
</dbReference>
<dbReference type="GO" id="GO:0016861">
    <property type="term" value="F:intramolecular oxidoreductase activity, interconverting aldoses and ketoses"/>
    <property type="evidence" value="ECO:0007669"/>
    <property type="project" value="UniProtKB-ARBA"/>
</dbReference>
<evidence type="ECO:0000313" key="3">
    <source>
        <dbReference type="EMBL" id="PWU23774.1"/>
    </source>
</evidence>
<feature type="active site" description="Proton acceptor" evidence="2">
    <location>
        <position position="66"/>
    </location>
</feature>
<protein>
    <submittedName>
        <fullName evidence="3">Ribose-5-phosphate isomerase</fullName>
    </submittedName>
</protein>
<organism evidence="3 4">
    <name type="scientific">Candidatus Cerribacteria bacterium 'Amazon FNV 2010 28 9'</name>
    <dbReference type="NCBI Taxonomy" id="2081795"/>
    <lineage>
        <taxon>Bacteria</taxon>
        <taxon>Candidatus Cerribacteria</taxon>
    </lineage>
</organism>
<dbReference type="Proteomes" id="UP000246104">
    <property type="component" value="Unassembled WGS sequence"/>
</dbReference>
<reference evidence="3 4" key="1">
    <citation type="submission" date="2018-02" db="EMBL/GenBank/DDBJ databases">
        <title>Genomic Reconstructions from Amazon Rainforest and Pasture Soil Reveal Novel Insights into the Physiology of Candidate Phyla in Tropical Sites.</title>
        <authorList>
            <person name="Kroeger M.E."/>
            <person name="Delmont T."/>
            <person name="Eren A.M."/>
            <person name="Guo J."/>
            <person name="Meyer K.M."/>
            <person name="Khan K."/>
            <person name="Rodrigues J.L.M."/>
            <person name="Bohannan B.J.M."/>
            <person name="Tringe S."/>
            <person name="Borges C.D."/>
            <person name="Tiedje J."/>
            <person name="Tsai S.M."/>
            <person name="Nusslein K."/>
        </authorList>
    </citation>
    <scope>NUCLEOTIDE SEQUENCE [LARGE SCALE GENOMIC DNA]</scope>
    <source>
        <strain evidence="3">Amazon FNV 2010 28 9</strain>
    </source>
</reference>
<evidence type="ECO:0000256" key="2">
    <source>
        <dbReference type="PIRSR" id="PIRSR005384-1"/>
    </source>
</evidence>
<name>A0A317JPB6_9BACT</name>
<sequence>MVYLGSDHGGFELKQKAKEWIKELGFDVEDLGDNAPIDQTDDYPLFAQAVSKAVRQSPINRGILFCKSGGGMTIAANKENGIRAVNVIDEATARQAREHLDANIIAIGSRWVSEDNARKAIATFLTTMFSEEERHKRRIEEMKNEEK</sequence>
<dbReference type="PIRSF" id="PIRSF005384">
    <property type="entry name" value="RpiB_LacA_B"/>
    <property type="match status" value="1"/>
</dbReference>
<dbReference type="PANTHER" id="PTHR30345">
    <property type="entry name" value="RIBOSE-5-PHOSPHATE ISOMERASE B"/>
    <property type="match status" value="1"/>
</dbReference>
<feature type="active site" description="Proton donor" evidence="2">
    <location>
        <position position="99"/>
    </location>
</feature>
<dbReference type="EMBL" id="PSRQ01000023">
    <property type="protein sequence ID" value="PWU23774.1"/>
    <property type="molecule type" value="Genomic_DNA"/>
</dbReference>
<dbReference type="InterPro" id="IPR003500">
    <property type="entry name" value="RpiB_LacA_LacB"/>
</dbReference>
<dbReference type="NCBIfam" id="NF004051">
    <property type="entry name" value="PRK05571.1"/>
    <property type="match status" value="1"/>
</dbReference>
<dbReference type="GO" id="GO:0005975">
    <property type="term" value="P:carbohydrate metabolic process"/>
    <property type="evidence" value="ECO:0007669"/>
    <property type="project" value="InterPro"/>
</dbReference>
<evidence type="ECO:0000256" key="1">
    <source>
        <dbReference type="ARBA" id="ARBA00008754"/>
    </source>
</evidence>
<dbReference type="InterPro" id="IPR036569">
    <property type="entry name" value="RpiB_LacA_LacB_sf"/>
</dbReference>
<dbReference type="SUPFAM" id="SSF89623">
    <property type="entry name" value="Ribose/Galactose isomerase RpiB/AlsB"/>
    <property type="match status" value="1"/>
</dbReference>